<evidence type="ECO:0000259" key="5">
    <source>
        <dbReference type="PROSITE" id="PS50102"/>
    </source>
</evidence>
<dbReference type="SMR" id="A4HX57"/>
<dbReference type="AlphaFoldDB" id="A4HX57"/>
<evidence type="ECO:0000256" key="4">
    <source>
        <dbReference type="SAM" id="MobiDB-lite"/>
    </source>
</evidence>
<dbReference type="VEuPathDB" id="TriTrypDB:LINF_160022000"/>
<dbReference type="GO" id="GO:0071011">
    <property type="term" value="C:precatalytic spliceosome"/>
    <property type="evidence" value="ECO:0007669"/>
    <property type="project" value="TreeGrafter"/>
</dbReference>
<feature type="region of interest" description="Disordered" evidence="4">
    <location>
        <begin position="164"/>
        <end position="187"/>
    </location>
</feature>
<dbReference type="FunFam" id="3.30.70.330:FF:001305">
    <property type="entry name" value="U1 small nuclear ribonucleoprotein, putative"/>
    <property type="match status" value="1"/>
</dbReference>
<keyword evidence="6" id="KW-0687">Ribonucleoprotein</keyword>
<reference evidence="6 7" key="1">
    <citation type="journal article" date="2007" name="Nat. Genet.">
        <title>Comparative genomic analysis of three Leishmania species that cause diverse human disease.</title>
        <authorList>
            <person name="Peacock C.S."/>
            <person name="Seeger K."/>
            <person name="Harris D."/>
            <person name="Murphy L."/>
            <person name="Ruiz J.C."/>
            <person name="Quail M.A."/>
            <person name="Peters N."/>
            <person name="Adlem E."/>
            <person name="Tivey A."/>
            <person name="Aslett M."/>
            <person name="Kerhornou A."/>
            <person name="Ivens A."/>
            <person name="Fraser A."/>
            <person name="Rajandream M.A."/>
            <person name="Carver T."/>
            <person name="Norbertczak H."/>
            <person name="Chillingworth T."/>
            <person name="Hance Z."/>
            <person name="Jagels K."/>
            <person name="Moule S."/>
            <person name="Ormond D."/>
            <person name="Rutter S."/>
            <person name="Squares R."/>
            <person name="Whitehead S."/>
            <person name="Rabbinowitsch E."/>
            <person name="Arrowsmith C."/>
            <person name="White B."/>
            <person name="Thurston S."/>
            <person name="Bringaud F."/>
            <person name="Baldauf S.L."/>
            <person name="Faulconbridge A."/>
            <person name="Jeffares D."/>
            <person name="Depledge D.P."/>
            <person name="Oyola S.O."/>
            <person name="Hilley J.D."/>
            <person name="Brito L.O."/>
            <person name="Tosi L.R."/>
            <person name="Barrell B."/>
            <person name="Cruz A.K."/>
            <person name="Mottram J.C."/>
            <person name="Smith D.F."/>
            <person name="Berriman M."/>
        </authorList>
    </citation>
    <scope>NUCLEOTIDE SEQUENCE [LARGE SCALE GENOMIC DNA]</scope>
    <source>
        <strain evidence="6 7">JPCM5</strain>
    </source>
</reference>
<evidence type="ECO:0000256" key="1">
    <source>
        <dbReference type="ARBA" id="ARBA00004123"/>
    </source>
</evidence>
<dbReference type="GeneID" id="5068052"/>
<dbReference type="PANTHER" id="PTHR13952:SF6">
    <property type="entry name" value="U11_U12 SMALL NUCLEAR RIBONUCLEOPROTEIN 35 KDA PROTEIN"/>
    <property type="match status" value="1"/>
</dbReference>
<accession>A4HX57</accession>
<dbReference type="eggNOG" id="KOG0113">
    <property type="taxonomic scope" value="Eukaryota"/>
</dbReference>
<evidence type="ECO:0000313" key="7">
    <source>
        <dbReference type="Proteomes" id="UP000008153"/>
    </source>
</evidence>
<comment type="subcellular location">
    <subcellularLocation>
        <location evidence="1">Nucleus</location>
    </subcellularLocation>
</comment>
<evidence type="ECO:0000256" key="2">
    <source>
        <dbReference type="ARBA" id="ARBA00023242"/>
    </source>
</evidence>
<dbReference type="Proteomes" id="UP000008153">
    <property type="component" value="Chromosome 16"/>
</dbReference>
<dbReference type="GO" id="GO:0017069">
    <property type="term" value="F:snRNA binding"/>
    <property type="evidence" value="ECO:0007669"/>
    <property type="project" value="TreeGrafter"/>
</dbReference>
<keyword evidence="3" id="KW-0694">RNA-binding</keyword>
<dbReference type="PANTHER" id="PTHR13952">
    <property type="entry name" value="U1 SMALL NUCLEAR RIBONUCLEOPROTEIN 70 KD"/>
    <property type="match status" value="1"/>
</dbReference>
<dbReference type="OMA" id="VRIVRHH"/>
<reference evidence="6 7" key="2">
    <citation type="journal article" date="2011" name="Genome Res.">
        <title>Chromosome and gene copy number variation allow major structural change between species and strains of Leishmania.</title>
        <authorList>
            <person name="Rogers M.B."/>
            <person name="Hilley J.D."/>
            <person name="Dickens N.J."/>
            <person name="Wilkes J."/>
            <person name="Bates P.A."/>
            <person name="Depledge D.P."/>
            <person name="Harris D."/>
            <person name="Her Y."/>
            <person name="Herzyk P."/>
            <person name="Imamura H."/>
            <person name="Otto T.D."/>
            <person name="Sanders M."/>
            <person name="Seeger K."/>
            <person name="Dujardin J.C."/>
            <person name="Berriman M."/>
            <person name="Smith D.F."/>
            <person name="Hertz-Fowler C."/>
            <person name="Mottram J.C."/>
        </authorList>
    </citation>
    <scope>NUCLEOTIDE SEQUENCE [LARGE SCALE GENOMIC DNA]</scope>
    <source>
        <strain evidence="6 7">JPCM5</strain>
    </source>
</reference>
<dbReference type="InterPro" id="IPR035979">
    <property type="entry name" value="RBD_domain_sf"/>
</dbReference>
<dbReference type="Pfam" id="PF00076">
    <property type="entry name" value="RRM_1"/>
    <property type="match status" value="1"/>
</dbReference>
<dbReference type="EMBL" id="FR796448">
    <property type="protein sequence ID" value="CAM67046.1"/>
    <property type="molecule type" value="Genomic_DNA"/>
</dbReference>
<feature type="domain" description="RRM" evidence="5">
    <location>
        <begin position="228"/>
        <end position="306"/>
    </location>
</feature>
<protein>
    <submittedName>
        <fullName evidence="6">Putative U1 small nuclear ribonucleoprotein</fullName>
    </submittedName>
</protein>
<name>A4HX57_LEIIN</name>
<sequence length="375" mass="42187">MRGCVERQVLTSRGTPRIGPRRCIHDKLTCVCTPLRAHRGRVRNPIGLPLSPLVHLQRCTKQNEHETPRTAATTHPLHTHTHISLPIYIYIYIMECDEEASRLQRKRVAAHQRQEMHAAWKRTFFQARPPPPSIGRLHRRQQGITKGHSCYNAFNTALALAKQADEDEPTRDAKVEAPLPSSPTLTTSATATAAGTLSKQEAWAAQLQGENERRNPFTDLNVRSDPLRTVVMANLHPETVEEDLRHFSDQFGRVLSVHIVRHYKTGKSRRYAFVEFNLVGEARKAVQFHRKKRLKGYSIIIDWEKGRTEPGFLPKRLLAASSFWTPPANEAGSATSTEIEQAKNVDTAALGTEGVKVAPSMPENDDDFLNAILNS</sequence>
<dbReference type="GO" id="GO:0003729">
    <property type="term" value="F:mRNA binding"/>
    <property type="evidence" value="ECO:0007669"/>
    <property type="project" value="TreeGrafter"/>
</dbReference>
<dbReference type="InParanoid" id="A4HX57"/>
<evidence type="ECO:0000256" key="3">
    <source>
        <dbReference type="PROSITE-ProRule" id="PRU00176"/>
    </source>
</evidence>
<dbReference type="InterPro" id="IPR051183">
    <property type="entry name" value="U1_U11-U12_snRNP_70-35kDa"/>
</dbReference>
<gene>
    <name evidence="6" type="ORF">LINJ_16_1690</name>
</gene>
<proteinExistence type="predicted"/>
<dbReference type="GO" id="GO:0000398">
    <property type="term" value="P:mRNA splicing, via spliceosome"/>
    <property type="evidence" value="ECO:0007669"/>
    <property type="project" value="TreeGrafter"/>
</dbReference>
<dbReference type="SUPFAM" id="SSF54928">
    <property type="entry name" value="RNA-binding domain, RBD"/>
    <property type="match status" value="1"/>
</dbReference>
<organism evidence="6 7">
    <name type="scientific">Leishmania infantum</name>
    <dbReference type="NCBI Taxonomy" id="5671"/>
    <lineage>
        <taxon>Eukaryota</taxon>
        <taxon>Discoba</taxon>
        <taxon>Euglenozoa</taxon>
        <taxon>Kinetoplastea</taxon>
        <taxon>Metakinetoplastina</taxon>
        <taxon>Trypanosomatida</taxon>
        <taxon>Trypanosomatidae</taxon>
        <taxon>Leishmaniinae</taxon>
        <taxon>Leishmania</taxon>
    </lineage>
</organism>
<dbReference type="RefSeq" id="XP_001464648.1">
    <property type="nucleotide sequence ID" value="XM_001464611.1"/>
</dbReference>
<dbReference type="Gene3D" id="3.30.70.330">
    <property type="match status" value="1"/>
</dbReference>
<keyword evidence="7" id="KW-1185">Reference proteome</keyword>
<dbReference type="SMART" id="SM00360">
    <property type="entry name" value="RRM"/>
    <property type="match status" value="1"/>
</dbReference>
<keyword evidence="2" id="KW-0539">Nucleus</keyword>
<dbReference type="KEGG" id="lif:LINJ_16_1690"/>
<dbReference type="PROSITE" id="PS50102">
    <property type="entry name" value="RRM"/>
    <property type="match status" value="1"/>
</dbReference>
<feature type="compositionally biased region" description="Low complexity" evidence="4">
    <location>
        <begin position="177"/>
        <end position="187"/>
    </location>
</feature>
<dbReference type="InterPro" id="IPR000504">
    <property type="entry name" value="RRM_dom"/>
</dbReference>
<dbReference type="STRING" id="5671.A4HX57"/>
<dbReference type="InterPro" id="IPR012677">
    <property type="entry name" value="Nucleotide-bd_a/b_plait_sf"/>
</dbReference>
<evidence type="ECO:0000313" key="6">
    <source>
        <dbReference type="EMBL" id="CAM67046.1"/>
    </source>
</evidence>